<dbReference type="InterPro" id="IPR013783">
    <property type="entry name" value="Ig-like_fold"/>
</dbReference>
<dbReference type="SUPFAM" id="SSF51445">
    <property type="entry name" value="(Trans)glycosidases"/>
    <property type="match status" value="1"/>
</dbReference>
<keyword evidence="5" id="KW-1185">Reference proteome</keyword>
<dbReference type="EMBL" id="FOOY01000003">
    <property type="protein sequence ID" value="SFF95908.1"/>
    <property type="molecule type" value="Genomic_DNA"/>
</dbReference>
<dbReference type="InterPro" id="IPR017853">
    <property type="entry name" value="GH"/>
</dbReference>
<name>A0A1I2MXR7_9BACL</name>
<evidence type="ECO:0000256" key="2">
    <source>
        <dbReference type="ARBA" id="ARBA00023295"/>
    </source>
</evidence>
<dbReference type="GO" id="GO:0016798">
    <property type="term" value="F:hydrolase activity, acting on glycosyl bonds"/>
    <property type="evidence" value="ECO:0007669"/>
    <property type="project" value="UniProtKB-KW"/>
</dbReference>
<dbReference type="GO" id="GO:0005975">
    <property type="term" value="P:carbohydrate metabolic process"/>
    <property type="evidence" value="ECO:0007669"/>
    <property type="project" value="InterPro"/>
</dbReference>
<evidence type="ECO:0000256" key="1">
    <source>
        <dbReference type="ARBA" id="ARBA00022801"/>
    </source>
</evidence>
<dbReference type="Pfam" id="PF00128">
    <property type="entry name" value="Alpha-amylase"/>
    <property type="match status" value="1"/>
</dbReference>
<proteinExistence type="predicted"/>
<organism evidence="4 5">
    <name type="scientific">Sporolactobacillus nakayamae</name>
    <dbReference type="NCBI Taxonomy" id="269670"/>
    <lineage>
        <taxon>Bacteria</taxon>
        <taxon>Bacillati</taxon>
        <taxon>Bacillota</taxon>
        <taxon>Bacilli</taxon>
        <taxon>Bacillales</taxon>
        <taxon>Sporolactobacillaceae</taxon>
        <taxon>Sporolactobacillus</taxon>
    </lineage>
</organism>
<dbReference type="RefSeq" id="WP_093669067.1">
    <property type="nucleotide sequence ID" value="NZ_FOOY01000003.1"/>
</dbReference>
<gene>
    <name evidence="4" type="ORF">SAMN02982927_00141</name>
</gene>
<dbReference type="InterPro" id="IPR045857">
    <property type="entry name" value="O16G_dom_2"/>
</dbReference>
<feature type="domain" description="Glycosyl hydrolase family 13 catalytic" evidence="3">
    <location>
        <begin position="145"/>
        <end position="532"/>
    </location>
</feature>
<dbReference type="InterPro" id="IPR006047">
    <property type="entry name" value="GH13_cat_dom"/>
</dbReference>
<protein>
    <submittedName>
        <fullName evidence="4">Alpha amylase, catalytic domain</fullName>
    </submittedName>
</protein>
<evidence type="ECO:0000259" key="3">
    <source>
        <dbReference type="SMART" id="SM00642"/>
    </source>
</evidence>
<dbReference type="Gene3D" id="3.20.20.80">
    <property type="entry name" value="Glycosidases"/>
    <property type="match status" value="1"/>
</dbReference>
<reference evidence="5" key="1">
    <citation type="submission" date="2016-10" db="EMBL/GenBank/DDBJ databases">
        <authorList>
            <person name="Varghese N."/>
            <person name="Submissions S."/>
        </authorList>
    </citation>
    <scope>NUCLEOTIDE SEQUENCE [LARGE SCALE GENOMIC DNA]</scope>
    <source>
        <strain evidence="5">ATCC 700379</strain>
    </source>
</reference>
<dbReference type="Gene3D" id="3.90.400.10">
    <property type="entry name" value="Oligo-1,6-glucosidase, Domain 2"/>
    <property type="match status" value="1"/>
</dbReference>
<dbReference type="STRING" id="269670.SAMN02982927_00141"/>
<dbReference type="OrthoDB" id="9805159at2"/>
<keyword evidence="2" id="KW-0326">Glycosidase</keyword>
<evidence type="ECO:0000313" key="4">
    <source>
        <dbReference type="EMBL" id="SFF95908.1"/>
    </source>
</evidence>
<dbReference type="SMART" id="SM00642">
    <property type="entry name" value="Aamy"/>
    <property type="match status" value="1"/>
</dbReference>
<dbReference type="Gene3D" id="2.60.40.10">
    <property type="entry name" value="Immunoglobulins"/>
    <property type="match status" value="1"/>
</dbReference>
<dbReference type="AlphaFoldDB" id="A0A1I2MXR7"/>
<dbReference type="CDD" id="cd11338">
    <property type="entry name" value="AmyAc_CMD"/>
    <property type="match status" value="1"/>
</dbReference>
<evidence type="ECO:0000313" key="5">
    <source>
        <dbReference type="Proteomes" id="UP000198752"/>
    </source>
</evidence>
<sequence>MGVPKVSFNSWSEAFRRPFGAVKTGSSIYFSIKVANIDVIEVDLMIQRDGEQAQVRQMAPSSEKEDMYYVKLTTESPTRLYFYHFRIIYQEDLHERIIYYGKSEDNYGGEGRLVSDLSQIEQYQITCFNKLDPAPDWYVNGVIYHIFIDRFSNGERNHRVLNPKKNTFIYATEEDLPYYIRDKNGDIVRWDFYGGNLSGIINKLHDLKLLGVTILYLSPIFEASSNHKYDTANYRRIDPMFGDRKTFDKLINKARRYGIHIILDGVFNHVGADSIYFNRFGTYGNTGAYKDQSSPYRDWFTFHGDQDHYDCWWNISDLPTVNKEKESYRKFIYDAEDSVVDTWSASGIGGWRLDVADELSDDFIAGIRKSINRHEEKDDHKVLIGEVWEDASNKIAYGKRRHYLEGGMLHGVMNYPFRTLIIELINGKINARQAVRAGLTLKSNYPSDTLFANMNNIGTHDTERILTVLDNDEKKLQLAIWLLMVLPGVPCVYYGDEAGLTGGKDPDNRRFYPWGRENRKIVTIFHEAIQARRTDENLQTGDFYPFSIGALFGCLRLRSTENYTVFLMNPTMDSVDLDINQFIDETCGNLIRGCLQSVLPATKQLNAQAFQILKSNE</sequence>
<dbReference type="PANTHER" id="PTHR10357:SF210">
    <property type="entry name" value="MALTODEXTRIN GLUCOSIDASE"/>
    <property type="match status" value="1"/>
</dbReference>
<keyword evidence="1" id="KW-0378">Hydrolase</keyword>
<dbReference type="Proteomes" id="UP000198752">
    <property type="component" value="Unassembled WGS sequence"/>
</dbReference>
<accession>A0A1I2MXR7</accession>
<dbReference type="PANTHER" id="PTHR10357">
    <property type="entry name" value="ALPHA-AMYLASE FAMILY MEMBER"/>
    <property type="match status" value="1"/>
</dbReference>